<dbReference type="PANTHER" id="PTHR30460">
    <property type="entry name" value="MODERATE CONDUCTANCE MECHANOSENSITIVE CHANNEL YBIO"/>
    <property type="match status" value="1"/>
</dbReference>
<evidence type="ECO:0000313" key="9">
    <source>
        <dbReference type="EMBL" id="CDL91840.1"/>
    </source>
</evidence>
<keyword evidence="10" id="KW-1185">Reference proteome</keyword>
<keyword evidence="3" id="KW-1003">Cell membrane</keyword>
<comment type="similarity">
    <text evidence="2">Belongs to the MscS (TC 1.A.23) family.</text>
</comment>
<sequence length="295" mass="33079">MKEKLFSIFKIATYNGGITIGRFPISEEKIYSIISGFIKIILILIIMYIIIKIGNMIINRYVKKQKYFKFSLDDRKVKTVGAILKSVLKYCVYFFGVFGIISIIMPKVGATGLTFAGIGGVAVGFGAQSIIKDVINGFFILFEDQFSVGEYVDIGDKSGIVESLELRITKIRDLNGDLHIIPNGLITETTNHSRGSSKILVDIDISYEEDSDNVISKMSDLCKRFGTNNEEITDGPSVLGITKIKDGVVTIRIIGRTQPMQQWKMEVKLRDEIIKALKKDNIKLPYKEVKITRGQ</sequence>
<comment type="subcellular location">
    <subcellularLocation>
        <location evidence="1">Cell membrane</location>
        <topology evidence="1">Multi-pass membrane protein</topology>
    </subcellularLocation>
</comment>
<dbReference type="EMBL" id="CBXI010000034">
    <property type="protein sequence ID" value="CDL91840.1"/>
    <property type="molecule type" value="Genomic_DNA"/>
</dbReference>
<dbReference type="InterPro" id="IPR011014">
    <property type="entry name" value="MscS_channel_TM-2"/>
</dbReference>
<dbReference type="GeneID" id="29420667"/>
<dbReference type="GO" id="GO:0005886">
    <property type="term" value="C:plasma membrane"/>
    <property type="evidence" value="ECO:0007669"/>
    <property type="project" value="UniProtKB-SubCell"/>
</dbReference>
<evidence type="ECO:0000256" key="4">
    <source>
        <dbReference type="ARBA" id="ARBA00022692"/>
    </source>
</evidence>
<keyword evidence="6 7" id="KW-0472">Membrane</keyword>
<proteinExistence type="inferred from homology"/>
<feature type="transmembrane region" description="Helical" evidence="7">
    <location>
        <begin position="87"/>
        <end position="105"/>
    </location>
</feature>
<organism evidence="9 10">
    <name type="scientific">Clostridium tyrobutyricum DIVETGP</name>
    <dbReference type="NCBI Taxonomy" id="1408889"/>
    <lineage>
        <taxon>Bacteria</taxon>
        <taxon>Bacillati</taxon>
        <taxon>Bacillota</taxon>
        <taxon>Clostridia</taxon>
        <taxon>Eubacteriales</taxon>
        <taxon>Clostridiaceae</taxon>
        <taxon>Clostridium</taxon>
    </lineage>
</organism>
<comment type="caution">
    <text evidence="9">The sequence shown here is derived from an EMBL/GenBank/DDBJ whole genome shotgun (WGS) entry which is preliminary data.</text>
</comment>
<dbReference type="AlphaFoldDB" id="W6N6L9"/>
<evidence type="ECO:0000256" key="1">
    <source>
        <dbReference type="ARBA" id="ARBA00004651"/>
    </source>
</evidence>
<dbReference type="Proteomes" id="UP000019482">
    <property type="component" value="Unassembled WGS sequence"/>
</dbReference>
<evidence type="ECO:0000259" key="8">
    <source>
        <dbReference type="Pfam" id="PF00924"/>
    </source>
</evidence>
<keyword evidence="4 7" id="KW-0812">Transmembrane</keyword>
<dbReference type="GO" id="GO:0008381">
    <property type="term" value="F:mechanosensitive monoatomic ion channel activity"/>
    <property type="evidence" value="ECO:0007669"/>
    <property type="project" value="InterPro"/>
</dbReference>
<accession>W6N6L9</accession>
<dbReference type="OrthoDB" id="9809206at2"/>
<protein>
    <submittedName>
        <fullName evidence="9">Potassium efflux system KefA protein / Small-conductance mechanosensitive channel</fullName>
    </submittedName>
</protein>
<dbReference type="InterPro" id="IPR010920">
    <property type="entry name" value="LSM_dom_sf"/>
</dbReference>
<feature type="domain" description="Mechanosensitive ion channel MscS" evidence="8">
    <location>
        <begin position="130"/>
        <end position="194"/>
    </location>
</feature>
<feature type="transmembrane region" description="Helical" evidence="7">
    <location>
        <begin position="30"/>
        <end position="51"/>
    </location>
</feature>
<dbReference type="SUPFAM" id="SSF50182">
    <property type="entry name" value="Sm-like ribonucleoproteins"/>
    <property type="match status" value="1"/>
</dbReference>
<dbReference type="FunFam" id="2.30.30.60:FF:000001">
    <property type="entry name" value="MscS Mechanosensitive ion channel"/>
    <property type="match status" value="1"/>
</dbReference>
<dbReference type="SUPFAM" id="SSF82861">
    <property type="entry name" value="Mechanosensitive channel protein MscS (YggB), transmembrane region"/>
    <property type="match status" value="1"/>
</dbReference>
<name>W6N6L9_CLOTY</name>
<evidence type="ECO:0000256" key="2">
    <source>
        <dbReference type="ARBA" id="ARBA00008017"/>
    </source>
</evidence>
<dbReference type="InterPro" id="IPR023408">
    <property type="entry name" value="MscS_beta-dom_sf"/>
</dbReference>
<keyword evidence="5 7" id="KW-1133">Transmembrane helix</keyword>
<dbReference type="InterPro" id="IPR006685">
    <property type="entry name" value="MscS_channel_2nd"/>
</dbReference>
<dbReference type="Gene3D" id="3.30.70.100">
    <property type="match status" value="1"/>
</dbReference>
<reference evidence="9 10" key="1">
    <citation type="journal article" date="2015" name="Genome Announc.">
        <title>Draft Genome Sequence of Clostridium tyrobutyricum Strain DIVETGP, Isolated from Cow's Milk for Grana Padano Production.</title>
        <authorList>
            <person name="Soggiu A."/>
            <person name="Piras C."/>
            <person name="Gaiarsa S."/>
            <person name="Sassera D."/>
            <person name="Roncada P."/>
            <person name="Bendixen E."/>
            <person name="Brasca M."/>
            <person name="Bonizzi L."/>
        </authorList>
    </citation>
    <scope>NUCLEOTIDE SEQUENCE [LARGE SCALE GENOMIC DNA]</scope>
    <source>
        <strain evidence="9 10">DIVETGP</strain>
    </source>
</reference>
<feature type="transmembrane region" description="Helical" evidence="7">
    <location>
        <begin position="111"/>
        <end position="131"/>
    </location>
</feature>
<dbReference type="InterPro" id="IPR011066">
    <property type="entry name" value="MscS_channel_C_sf"/>
</dbReference>
<dbReference type="PANTHER" id="PTHR30460:SF0">
    <property type="entry name" value="MODERATE CONDUCTANCE MECHANOSENSITIVE CHANNEL YBIO"/>
    <property type="match status" value="1"/>
</dbReference>
<evidence type="ECO:0000256" key="3">
    <source>
        <dbReference type="ARBA" id="ARBA00022475"/>
    </source>
</evidence>
<gene>
    <name evidence="9" type="ORF">CTDIVETGP_1910</name>
</gene>
<dbReference type="Gene3D" id="1.10.287.1260">
    <property type="match status" value="1"/>
</dbReference>
<dbReference type="Gene3D" id="2.30.30.60">
    <property type="match status" value="1"/>
</dbReference>
<dbReference type="RefSeq" id="WP_017752014.1">
    <property type="nucleotide sequence ID" value="NZ_CBXI010000034.1"/>
</dbReference>
<dbReference type="SUPFAM" id="SSF82689">
    <property type="entry name" value="Mechanosensitive channel protein MscS (YggB), C-terminal domain"/>
    <property type="match status" value="1"/>
</dbReference>
<evidence type="ECO:0000256" key="6">
    <source>
        <dbReference type="ARBA" id="ARBA00023136"/>
    </source>
</evidence>
<evidence type="ECO:0000313" key="10">
    <source>
        <dbReference type="Proteomes" id="UP000019482"/>
    </source>
</evidence>
<dbReference type="Pfam" id="PF00924">
    <property type="entry name" value="MS_channel_2nd"/>
    <property type="match status" value="1"/>
</dbReference>
<dbReference type="InterPro" id="IPR045276">
    <property type="entry name" value="YbiO_bact"/>
</dbReference>
<evidence type="ECO:0000256" key="5">
    <source>
        <dbReference type="ARBA" id="ARBA00022989"/>
    </source>
</evidence>
<evidence type="ECO:0000256" key="7">
    <source>
        <dbReference type="SAM" id="Phobius"/>
    </source>
</evidence>